<accession>A0A0C1QRF9</accession>
<dbReference type="Gene3D" id="3.20.20.140">
    <property type="entry name" value="Metal-dependent hydrolases"/>
    <property type="match status" value="2"/>
</dbReference>
<dbReference type="GO" id="GO:0016810">
    <property type="term" value="F:hydrolase activity, acting on carbon-nitrogen (but not peptide) bonds"/>
    <property type="evidence" value="ECO:0007669"/>
    <property type="project" value="InterPro"/>
</dbReference>
<name>A0A0C1QRF9_9GAMM</name>
<dbReference type="EMBL" id="JWIC01000005">
    <property type="protein sequence ID" value="KID57577.1"/>
    <property type="molecule type" value="Genomic_DNA"/>
</dbReference>
<comment type="caution">
    <text evidence="1">The sequence shown here is derived from an EMBL/GenBank/DDBJ whole genome shotgun (WGS) entry which is preliminary data.</text>
</comment>
<protein>
    <submittedName>
        <fullName evidence="1">Uncharacterized protein</fullName>
    </submittedName>
</protein>
<dbReference type="PANTHER" id="PTHR22642:SF2">
    <property type="entry name" value="PROTEIN LONG AFTER FAR-RED 3"/>
    <property type="match status" value="1"/>
</dbReference>
<evidence type="ECO:0000313" key="2">
    <source>
        <dbReference type="Proteomes" id="UP000031327"/>
    </source>
</evidence>
<dbReference type="PANTHER" id="PTHR22642">
    <property type="entry name" value="IMIDAZOLONEPROPIONASE"/>
    <property type="match status" value="1"/>
</dbReference>
<reference evidence="1 2" key="1">
    <citation type="submission" date="2014-12" db="EMBL/GenBank/DDBJ databases">
        <title>Draft Genome Sequence of Pseudoalteromonas luteoviolacea HI1.</title>
        <authorList>
            <person name="Asahina A.Y."/>
            <person name="Hadfield M.G."/>
        </authorList>
    </citation>
    <scope>NUCLEOTIDE SEQUENCE [LARGE SCALE GENOMIC DNA]</scope>
    <source>
        <strain evidence="1 2">HI1</strain>
    </source>
</reference>
<dbReference type="Gene3D" id="3.10.310.70">
    <property type="match status" value="1"/>
</dbReference>
<dbReference type="OrthoDB" id="6303906at2"/>
<dbReference type="InterPro" id="IPR011059">
    <property type="entry name" value="Metal-dep_hydrolase_composite"/>
</dbReference>
<evidence type="ECO:0000313" key="1">
    <source>
        <dbReference type="EMBL" id="KID57577.1"/>
    </source>
</evidence>
<organism evidence="1 2">
    <name type="scientific">Pseudoalteromonas luteoviolacea</name>
    <dbReference type="NCBI Taxonomy" id="43657"/>
    <lineage>
        <taxon>Bacteria</taxon>
        <taxon>Pseudomonadati</taxon>
        <taxon>Pseudomonadota</taxon>
        <taxon>Gammaproteobacteria</taxon>
        <taxon>Alteromonadales</taxon>
        <taxon>Pseudoalteromonadaceae</taxon>
        <taxon>Pseudoalteromonas</taxon>
    </lineage>
</organism>
<dbReference type="Proteomes" id="UP000031327">
    <property type="component" value="Unassembled WGS sequence"/>
</dbReference>
<sequence>MHFLNPMLQNHPMESAFMQTWLNRLADKYSPCLFTQCSNATTELSSENYIDIYDGRHAAAIYTDVSQTLNRTEALAIYQGKLLERGTFSQVYENAKKHAAMVRCHRLEPDAVIAPSCVSVHSYLVESALCRHYADIGLFGLCGSAKRVHQDYNLAYVLNTLDYLNSSLDKDDCLFCFGLDPYLVNWGKPLDKLSVEALDALALERPICIVSSNFSVAYVNTQLLDKIQNSAIGRTPSFNGFIDSVKTLGFVNAEGMSLLPWAFSDKELLWQLSSLPKTFEYIIEQAQKQGVSHFEVALQSHFVELLFEKLVIRFSKAQRFSTYYTYQSHIDDHARLDHCEVMKLSQLGRLDEKTSVGIAVGRLATCGYKWVNDYHYDELFVPCKSILSHGCNLCLHNDFPREPICPLRLADIAMGRDIEAMPHNYSCDERTLDSGQCISPQEALKAITYGAAYHAKVAGYNQLNNIAHYMKLNRDPISCNRPWRDIKVTLL</sequence>
<proteinExistence type="predicted"/>
<dbReference type="Gene3D" id="2.30.40.10">
    <property type="entry name" value="Urease, subunit C, domain 1"/>
    <property type="match status" value="1"/>
</dbReference>
<dbReference type="AlphaFoldDB" id="A0A0C1QRF9"/>
<dbReference type="RefSeq" id="WP_039609347.1">
    <property type="nucleotide sequence ID" value="NZ_JWIC01000005.1"/>
</dbReference>
<gene>
    <name evidence="1" type="ORF">JF50_10365</name>
</gene>